<dbReference type="CDD" id="cd06579">
    <property type="entry name" value="TM_PBP1_transp_AraH_like"/>
    <property type="match status" value="1"/>
</dbReference>
<proteinExistence type="predicted"/>
<keyword evidence="2" id="KW-0813">Transport</keyword>
<keyword evidence="7 8" id="KW-0472">Membrane</keyword>
<comment type="subcellular location">
    <subcellularLocation>
        <location evidence="1">Cell membrane</location>
        <topology evidence="1">Multi-pass membrane protein</topology>
    </subcellularLocation>
</comment>
<evidence type="ECO:0000256" key="1">
    <source>
        <dbReference type="ARBA" id="ARBA00004651"/>
    </source>
</evidence>
<evidence type="ECO:0000256" key="7">
    <source>
        <dbReference type="ARBA" id="ARBA00023136"/>
    </source>
</evidence>
<organism evidence="9 10">
    <name type="scientific">Paraburkholderia strydomiana</name>
    <dbReference type="NCBI Taxonomy" id="1245417"/>
    <lineage>
        <taxon>Bacteria</taxon>
        <taxon>Pseudomonadati</taxon>
        <taxon>Pseudomonadota</taxon>
        <taxon>Betaproteobacteria</taxon>
        <taxon>Burkholderiales</taxon>
        <taxon>Burkholderiaceae</taxon>
        <taxon>Paraburkholderia</taxon>
    </lineage>
</organism>
<comment type="caution">
    <text evidence="9">The sequence shown here is derived from an EMBL/GenBank/DDBJ whole genome shotgun (WGS) entry which is preliminary data.</text>
</comment>
<evidence type="ECO:0000256" key="4">
    <source>
        <dbReference type="ARBA" id="ARBA00022519"/>
    </source>
</evidence>
<evidence type="ECO:0000256" key="6">
    <source>
        <dbReference type="ARBA" id="ARBA00022989"/>
    </source>
</evidence>
<feature type="transmembrane region" description="Helical" evidence="8">
    <location>
        <begin position="129"/>
        <end position="147"/>
    </location>
</feature>
<keyword evidence="3" id="KW-1003">Cell membrane</keyword>
<evidence type="ECO:0000313" key="9">
    <source>
        <dbReference type="EMBL" id="MFM0718260.1"/>
    </source>
</evidence>
<name>A0ABW9EGV2_9BURK</name>
<feature type="transmembrane region" description="Helical" evidence="8">
    <location>
        <begin position="20"/>
        <end position="43"/>
    </location>
</feature>
<evidence type="ECO:0000313" key="10">
    <source>
        <dbReference type="Proteomes" id="UP001629392"/>
    </source>
</evidence>
<feature type="transmembrane region" description="Helical" evidence="8">
    <location>
        <begin position="159"/>
        <end position="188"/>
    </location>
</feature>
<dbReference type="EMBL" id="JAQQCL010000013">
    <property type="protein sequence ID" value="MFM0718260.1"/>
    <property type="molecule type" value="Genomic_DNA"/>
</dbReference>
<dbReference type="PANTHER" id="PTHR32196:SF21">
    <property type="entry name" value="ABC TRANSPORTER PERMEASE PROTEIN YPHD-RELATED"/>
    <property type="match status" value="1"/>
</dbReference>
<evidence type="ECO:0000256" key="3">
    <source>
        <dbReference type="ARBA" id="ARBA00022475"/>
    </source>
</evidence>
<gene>
    <name evidence="9" type="ORF">PQQ73_18175</name>
</gene>
<keyword evidence="10" id="KW-1185">Reference proteome</keyword>
<feature type="transmembrane region" description="Helical" evidence="8">
    <location>
        <begin position="49"/>
        <end position="68"/>
    </location>
</feature>
<accession>A0ABW9EGV2</accession>
<keyword evidence="6 8" id="KW-1133">Transmembrane helix</keyword>
<sequence>MFGFHTIWNFGWIKRQMKVYGIVVAFLVLCVFLSFANEFFLTWGNWTNIIRQTAINGILATGVTFVILTSGIDLSVGAVMALAGAVGASFATAANPHSIVLAIAAGGAVGIVLGGLNGLAVARLSLPPFVVTLGMLSVARGVTYIFTDGRPIPDLTDGFLFLGSGSILGVPVPILMLVLVFGTCWFVLRHTVFGRHIYAVGGSEKSAITSGVKVKRVVTLAYVISGFMAALAGLVLTARTTAALPQAGIAYELDAIAAVVIGGTSLSGGRGSLVGTLFGSLIIGTINNGLDLMGVSSYYQQVVKGMIIVGAVMLDASRRR</sequence>
<dbReference type="Proteomes" id="UP001629392">
    <property type="component" value="Unassembled WGS sequence"/>
</dbReference>
<keyword evidence="5 8" id="KW-0812">Transmembrane</keyword>
<keyword evidence="4" id="KW-0997">Cell inner membrane</keyword>
<protein>
    <submittedName>
        <fullName evidence="9">ABC transporter permease</fullName>
    </submittedName>
</protein>
<reference evidence="9 10" key="1">
    <citation type="journal article" date="2024" name="Chem. Sci.">
        <title>Discovery of megapolipeptins by genome mining of a Burkholderiales bacteria collection.</title>
        <authorList>
            <person name="Paulo B.S."/>
            <person name="Recchia M.J.J."/>
            <person name="Lee S."/>
            <person name="Fergusson C.H."/>
            <person name="Romanowski S.B."/>
            <person name="Hernandez A."/>
            <person name="Krull N."/>
            <person name="Liu D.Y."/>
            <person name="Cavanagh H."/>
            <person name="Bos A."/>
            <person name="Gray C.A."/>
            <person name="Murphy B.T."/>
            <person name="Linington R.G."/>
            <person name="Eustaquio A.S."/>
        </authorList>
    </citation>
    <scope>NUCLEOTIDE SEQUENCE [LARGE SCALE GENOMIC DNA]</scope>
    <source>
        <strain evidence="9 10">RL17-350-BIC-E</strain>
    </source>
</reference>
<evidence type="ECO:0000256" key="5">
    <source>
        <dbReference type="ARBA" id="ARBA00022692"/>
    </source>
</evidence>
<feature type="transmembrane region" description="Helical" evidence="8">
    <location>
        <begin position="217"/>
        <end position="236"/>
    </location>
</feature>
<dbReference type="RefSeq" id="WP_408154297.1">
    <property type="nucleotide sequence ID" value="NZ_JAQQCL010000013.1"/>
</dbReference>
<dbReference type="Pfam" id="PF02653">
    <property type="entry name" value="BPD_transp_2"/>
    <property type="match status" value="1"/>
</dbReference>
<feature type="transmembrane region" description="Helical" evidence="8">
    <location>
        <begin position="99"/>
        <end position="122"/>
    </location>
</feature>
<evidence type="ECO:0000256" key="8">
    <source>
        <dbReference type="SAM" id="Phobius"/>
    </source>
</evidence>
<evidence type="ECO:0000256" key="2">
    <source>
        <dbReference type="ARBA" id="ARBA00022448"/>
    </source>
</evidence>
<dbReference type="InterPro" id="IPR001851">
    <property type="entry name" value="ABC_transp_permease"/>
</dbReference>
<dbReference type="PANTHER" id="PTHR32196">
    <property type="entry name" value="ABC TRANSPORTER PERMEASE PROTEIN YPHD-RELATED-RELATED"/>
    <property type="match status" value="1"/>
</dbReference>